<dbReference type="KEGG" id="vnx:VNE69_12057"/>
<reference evidence="1" key="1">
    <citation type="journal article" date="2024" name="BMC Genomics">
        <title>Functional annotation of a divergent genome using sequence and structure-based similarity.</title>
        <authorList>
            <person name="Svedberg D."/>
            <person name="Winiger R.R."/>
            <person name="Berg A."/>
            <person name="Sharma H."/>
            <person name="Tellgren-Roth C."/>
            <person name="Debrunner-Vossbrinck B.A."/>
            <person name="Vossbrinck C.R."/>
            <person name="Barandun J."/>
        </authorList>
    </citation>
    <scope>NUCLEOTIDE SEQUENCE</scope>
    <source>
        <strain evidence="1">Illinois isolate</strain>
    </source>
</reference>
<keyword evidence="2" id="KW-1185">Reference proteome</keyword>
<evidence type="ECO:0000313" key="2">
    <source>
        <dbReference type="Proteomes" id="UP001334084"/>
    </source>
</evidence>
<dbReference type="GeneID" id="90542919"/>
<dbReference type="RefSeq" id="XP_065331217.1">
    <property type="nucleotide sequence ID" value="XM_065475145.1"/>
</dbReference>
<protein>
    <submittedName>
        <fullName evidence="1">Uncharacterized protein</fullName>
    </submittedName>
</protein>
<name>A0AAX4JGQ8_9MICR</name>
<dbReference type="AlphaFoldDB" id="A0AAX4JGQ8"/>
<dbReference type="Proteomes" id="UP001334084">
    <property type="component" value="Chromosome 12"/>
</dbReference>
<accession>A0AAX4JGQ8</accession>
<proteinExistence type="predicted"/>
<evidence type="ECO:0000313" key="1">
    <source>
        <dbReference type="EMBL" id="WUR05072.1"/>
    </source>
</evidence>
<organism evidence="1 2">
    <name type="scientific">Vairimorpha necatrix</name>
    <dbReference type="NCBI Taxonomy" id="6039"/>
    <lineage>
        <taxon>Eukaryota</taxon>
        <taxon>Fungi</taxon>
        <taxon>Fungi incertae sedis</taxon>
        <taxon>Microsporidia</taxon>
        <taxon>Nosematidae</taxon>
        <taxon>Vairimorpha</taxon>
    </lineage>
</organism>
<dbReference type="EMBL" id="CP142737">
    <property type="protein sequence ID" value="WUR05072.1"/>
    <property type="molecule type" value="Genomic_DNA"/>
</dbReference>
<sequence>MSKKIEYFVYSYTKDIKNLWSNFLFKKTKCQEFLFKKVDEYLIIRIYSDHIKIIKEEIFDKLKVKIICVKMLELQTDFKYEKISEENKEIYNFENEYYNLEMFYNENKSLYFIKLSAYKKEDLEKAKEELENYCKFMKPSIEI</sequence>
<gene>
    <name evidence="1" type="ORF">VNE69_12057</name>
</gene>